<sequence length="194" mass="21496">MKATAGKKQSAVQIKRAPKKIAAAAGPEKDKEEKTRDDRSAIGVADSAKKRHVIETPVIPPIDTAPTDKSRIVMRRFATIVMAKGVESLLQEFNELKISCPTVDQLKHASFDRNMDKNRYKDIICVDDSRVVLTWPPGMQDYIHANWVTGTGASDDHRLLEDGVAGEGAGDPDAVLRHRKWEKEVRAVLAGKTW</sequence>
<evidence type="ECO:0000313" key="2">
    <source>
        <dbReference type="WBParaSite" id="JU765_v2.g14618.t1"/>
    </source>
</evidence>
<dbReference type="WBParaSite" id="JU765_v2.g14618.t1">
    <property type="protein sequence ID" value="JU765_v2.g14618.t1"/>
    <property type="gene ID" value="JU765_v2.g14618"/>
</dbReference>
<proteinExistence type="predicted"/>
<evidence type="ECO:0000313" key="1">
    <source>
        <dbReference type="Proteomes" id="UP000887576"/>
    </source>
</evidence>
<accession>A0AC34QAP8</accession>
<protein>
    <submittedName>
        <fullName evidence="2">Tyrosine-protein phosphatase domain-containing protein</fullName>
    </submittedName>
</protein>
<reference evidence="2" key="1">
    <citation type="submission" date="2022-11" db="UniProtKB">
        <authorList>
            <consortium name="WormBaseParasite"/>
        </authorList>
    </citation>
    <scope>IDENTIFICATION</scope>
</reference>
<name>A0AC34QAP8_9BILA</name>
<dbReference type="Proteomes" id="UP000887576">
    <property type="component" value="Unplaced"/>
</dbReference>
<organism evidence="1 2">
    <name type="scientific">Panagrolaimus sp. JU765</name>
    <dbReference type="NCBI Taxonomy" id="591449"/>
    <lineage>
        <taxon>Eukaryota</taxon>
        <taxon>Metazoa</taxon>
        <taxon>Ecdysozoa</taxon>
        <taxon>Nematoda</taxon>
        <taxon>Chromadorea</taxon>
        <taxon>Rhabditida</taxon>
        <taxon>Tylenchina</taxon>
        <taxon>Panagrolaimomorpha</taxon>
        <taxon>Panagrolaimoidea</taxon>
        <taxon>Panagrolaimidae</taxon>
        <taxon>Panagrolaimus</taxon>
    </lineage>
</organism>